<feature type="region of interest" description="Disordered" evidence="1">
    <location>
        <begin position="80"/>
        <end position="105"/>
    </location>
</feature>
<name>U5GYL3_USTV1</name>
<dbReference type="HOGENOM" id="CLU_2110767_0_0_1"/>
<dbReference type="EMBL" id="AEIJ01000022">
    <property type="status" value="NOT_ANNOTATED_CDS"/>
    <property type="molecule type" value="Genomic_DNA"/>
</dbReference>
<evidence type="ECO:0000256" key="1">
    <source>
        <dbReference type="SAM" id="MobiDB-lite"/>
    </source>
</evidence>
<dbReference type="AlphaFoldDB" id="U5GYL3"/>
<dbReference type="Proteomes" id="UP000017200">
    <property type="component" value="Unassembled WGS sequence"/>
</dbReference>
<dbReference type="InParanoid" id="U5GYL3"/>
<dbReference type="EMBL" id="GL541644">
    <property type="protein sequence ID" value="KDE09372.1"/>
    <property type="molecule type" value="Genomic_DNA"/>
</dbReference>
<evidence type="ECO:0000313" key="3">
    <source>
        <dbReference type="EnsemblFungi" id="MVLG_00279T0"/>
    </source>
</evidence>
<evidence type="ECO:0000313" key="4">
    <source>
        <dbReference type="Proteomes" id="UP000017200"/>
    </source>
</evidence>
<dbReference type="EnsemblFungi" id="MVLG_00279T0">
    <property type="protein sequence ID" value="MVLG_00279T0"/>
    <property type="gene ID" value="MVLG_00279"/>
</dbReference>
<reference evidence="4" key="1">
    <citation type="submission" date="2010-11" db="EMBL/GenBank/DDBJ databases">
        <title>The genome sequence of Microbotryum violaceum strain p1A1 Lamole.</title>
        <authorList>
            <person name="Cuomo C."/>
            <person name="Perlin M."/>
            <person name="Young S.K."/>
            <person name="Zeng Q."/>
            <person name="Gargeya S."/>
            <person name="Alvarado L."/>
            <person name="Berlin A."/>
            <person name="Chapman S.B."/>
            <person name="Chen Z."/>
            <person name="Freedman E."/>
            <person name="Gellesch M."/>
            <person name="Goldberg J."/>
            <person name="Griggs A."/>
            <person name="Gujja S."/>
            <person name="Heilman E."/>
            <person name="Heiman D."/>
            <person name="Howarth C."/>
            <person name="Mehta T."/>
            <person name="Neiman D."/>
            <person name="Pearson M."/>
            <person name="Roberts A."/>
            <person name="Saif S."/>
            <person name="Shea T."/>
            <person name="Shenoy N."/>
            <person name="Sisk P."/>
            <person name="Stolte C."/>
            <person name="Sykes S."/>
            <person name="White J."/>
            <person name="Yandava C."/>
            <person name="Haas B."/>
            <person name="Nusbaum C."/>
            <person name="Birren B."/>
        </authorList>
    </citation>
    <scope>NUCLEOTIDE SEQUENCE [LARGE SCALE GENOMIC DNA]</scope>
    <source>
        <strain evidence="4">p1A1 Lamole</strain>
    </source>
</reference>
<accession>U5GYL3</accession>
<dbReference type="STRING" id="683840.U5GYL3"/>
<gene>
    <name evidence="2" type="ORF">MVLG_00279</name>
</gene>
<organism evidence="2">
    <name type="scientific">Microbotryum lychnidis-dioicae (strain p1A1 Lamole / MvSl-1064)</name>
    <name type="common">Anther smut fungus</name>
    <dbReference type="NCBI Taxonomy" id="683840"/>
    <lineage>
        <taxon>Eukaryota</taxon>
        <taxon>Fungi</taxon>
        <taxon>Dikarya</taxon>
        <taxon>Basidiomycota</taxon>
        <taxon>Pucciniomycotina</taxon>
        <taxon>Microbotryomycetes</taxon>
        <taxon>Microbotryales</taxon>
        <taxon>Microbotryaceae</taxon>
        <taxon>Microbotryum</taxon>
    </lineage>
</organism>
<reference evidence="2" key="2">
    <citation type="submission" date="2010-11" db="EMBL/GenBank/DDBJ databases">
        <authorList>
            <consortium name="The Broad Institute Genome Sequencing Platform"/>
            <person name="Earl A."/>
            <person name="Ward D."/>
            <person name="Feldgarden M."/>
            <person name="Gevers D."/>
            <person name="Butler R."/>
            <person name="Young S.K."/>
            <person name="Zeng Q."/>
            <person name="Gargeya S."/>
            <person name="Fitzgerald M."/>
            <person name="Haas B."/>
            <person name="Abouelleil A."/>
            <person name="Alvarado L."/>
            <person name="Arachchi H.M."/>
            <person name="Berlin A."/>
            <person name="Brown A."/>
            <person name="Chapman S.B."/>
            <person name="Chen Z."/>
            <person name="Dunbar C."/>
            <person name="Freedman E."/>
            <person name="Gearin G."/>
            <person name="Gellesch M."/>
            <person name="Goldberg J."/>
            <person name="Griggs A."/>
            <person name="Gujja S."/>
            <person name="Heilman E."/>
            <person name="Heiman D."/>
            <person name="Howarth C."/>
            <person name="Larson L."/>
            <person name="Lui A."/>
            <person name="MacDonald P.J.P."/>
            <person name="Mehta T."/>
            <person name="Montmayeur A."/>
            <person name="Murphy C."/>
            <person name="Neiman D."/>
            <person name="Pearson M."/>
            <person name="Priest M."/>
            <person name="Roberts A."/>
            <person name="Saif S."/>
            <person name="Shea T."/>
            <person name="Shenoy N."/>
            <person name="Sisk P."/>
            <person name="Stolte C."/>
            <person name="Sykes S."/>
            <person name="White J."/>
            <person name="Yandava C."/>
            <person name="Wortman J."/>
            <person name="Nusbaum C."/>
            <person name="Birren B."/>
        </authorList>
    </citation>
    <scope>NUCLEOTIDE SEQUENCE</scope>
    <source>
        <strain evidence="2">P1A1 Lamole</strain>
    </source>
</reference>
<reference evidence="3" key="4">
    <citation type="submission" date="2015-06" db="UniProtKB">
        <authorList>
            <consortium name="EnsemblFungi"/>
        </authorList>
    </citation>
    <scope>IDENTIFICATION</scope>
</reference>
<dbReference type="OrthoDB" id="2537245at2759"/>
<evidence type="ECO:0000313" key="2">
    <source>
        <dbReference type="EMBL" id="KDE09372.1"/>
    </source>
</evidence>
<protein>
    <submittedName>
        <fullName evidence="2 3">Uncharacterized protein</fullName>
    </submittedName>
</protein>
<reference evidence="2 4" key="3">
    <citation type="journal article" date="2015" name="BMC Genomics">
        <title>Sex and parasites: genomic and transcriptomic analysis of Microbotryum lychnidis-dioicae, the biotrophic and plant-castrating anther smut fungus.</title>
        <authorList>
            <person name="Perlin M.H."/>
            <person name="Amselem J."/>
            <person name="Fontanillas E."/>
            <person name="Toh S.S."/>
            <person name="Chen Z."/>
            <person name="Goldberg J."/>
            <person name="Duplessis S."/>
            <person name="Henrissat B."/>
            <person name="Young S."/>
            <person name="Zeng Q."/>
            <person name="Aguileta G."/>
            <person name="Petit E."/>
            <person name="Badouin H."/>
            <person name="Andrews J."/>
            <person name="Razeeq D."/>
            <person name="Gabaldon T."/>
            <person name="Quesneville H."/>
            <person name="Giraud T."/>
            <person name="Hood M.E."/>
            <person name="Schultz D.J."/>
            <person name="Cuomo C.A."/>
        </authorList>
    </citation>
    <scope>NUCLEOTIDE SEQUENCE [LARGE SCALE GENOMIC DNA]</scope>
    <source>
        <strain evidence="4">p1A1 Lamole</strain>
        <strain evidence="2">P1A1 Lamole</strain>
    </source>
</reference>
<proteinExistence type="predicted"/>
<keyword evidence="4" id="KW-1185">Reference proteome</keyword>
<sequence length="115" mass="12726">MKVLAFNDYAHLGIVEMLDQAIRGAGKVIPKVVKRSQLFRSERKRLDTHFLTELVPPILGQELRLALVIHNNSDAFGQNIETESRGGSLDGAIGERSSAAAGLRRDRKDLFQSVV</sequence>